<dbReference type="OrthoDB" id="5419802at2759"/>
<dbReference type="AlphaFoldDB" id="E9EH79"/>
<evidence type="ECO:0000256" key="1">
    <source>
        <dbReference type="SAM" id="MobiDB-lite"/>
    </source>
</evidence>
<protein>
    <submittedName>
        <fullName evidence="2">27 kDa antigen</fullName>
    </submittedName>
</protein>
<feature type="region of interest" description="Disordered" evidence="1">
    <location>
        <begin position="58"/>
        <end position="87"/>
    </location>
</feature>
<name>E9EH79_METAQ</name>
<dbReference type="Proteomes" id="UP000002499">
    <property type="component" value="Unassembled WGS sequence"/>
</dbReference>
<gene>
    <name evidence="2" type="ORF">MAC_09227</name>
</gene>
<dbReference type="InParanoid" id="E9EH79"/>
<dbReference type="EMBL" id="GL698608">
    <property type="protein sequence ID" value="EFY84743.1"/>
    <property type="molecule type" value="Genomic_DNA"/>
</dbReference>
<keyword evidence="3" id="KW-1185">Reference proteome</keyword>
<evidence type="ECO:0000313" key="2">
    <source>
        <dbReference type="EMBL" id="EFY84743.1"/>
    </source>
</evidence>
<reference evidence="2 3" key="1">
    <citation type="journal article" date="2011" name="PLoS Genet.">
        <title>Genome sequencing and comparative transcriptomics of the model entomopathogenic fungi Metarhizium anisopliae and M. acridum.</title>
        <authorList>
            <person name="Gao Q."/>
            <person name="Jin K."/>
            <person name="Ying S.H."/>
            <person name="Zhang Y."/>
            <person name="Xiao G."/>
            <person name="Shang Y."/>
            <person name="Duan Z."/>
            <person name="Hu X."/>
            <person name="Xie X.Q."/>
            <person name="Zhou G."/>
            <person name="Peng G."/>
            <person name="Luo Z."/>
            <person name="Huang W."/>
            <person name="Wang B."/>
            <person name="Fang W."/>
            <person name="Wang S."/>
            <person name="Zhong Y."/>
            <person name="Ma L.J."/>
            <person name="St Leger R.J."/>
            <person name="Zhao G.P."/>
            <person name="Pei Y."/>
            <person name="Feng M.G."/>
            <person name="Xia Y."/>
            <person name="Wang C."/>
        </authorList>
    </citation>
    <scope>NUCLEOTIDE SEQUENCE [LARGE SCALE GENOMIC DNA]</scope>
    <source>
        <strain evidence="2 3">CQMa 102</strain>
    </source>
</reference>
<evidence type="ECO:0000313" key="3">
    <source>
        <dbReference type="Proteomes" id="UP000002499"/>
    </source>
</evidence>
<sequence length="313" mass="35086">MVGQELLGTTILQLVEMPWRILFQRRLVMSKETALLHQDTVPQHLAILASFLHNTLPDAPSRDTAGGTRNQNMAPQSQIPGERVDDCCDSPQDAPSRYLSIDGHHHASAKRLSASFPRGARSGCRRSGGIHVSVTSAIQQSISTWLLQNYPTAFVAKKHYGVFVSALAFHRSDGSVKHIKIEIFDVNAWPQRPQYNLDSPDNDVTMISISGVQVPVFNARWLLREKIVTAFKRQGTRKEKSDLDDACALLDTVEPSSVDLTNKEAAVRHLIARRPCVRQSLELKIVCPAVLGLPWTWNEPAAVYWRREKDQLR</sequence>
<feature type="compositionally biased region" description="Polar residues" evidence="1">
    <location>
        <begin position="67"/>
        <end position="79"/>
    </location>
</feature>
<accession>E9EH79</accession>
<dbReference type="eggNOG" id="ENOG502SXUH">
    <property type="taxonomic scope" value="Eukaryota"/>
</dbReference>
<organism evidence="3">
    <name type="scientific">Metarhizium acridum (strain CQMa 102)</name>
    <dbReference type="NCBI Taxonomy" id="655827"/>
    <lineage>
        <taxon>Eukaryota</taxon>
        <taxon>Fungi</taxon>
        <taxon>Dikarya</taxon>
        <taxon>Ascomycota</taxon>
        <taxon>Pezizomycotina</taxon>
        <taxon>Sordariomycetes</taxon>
        <taxon>Hypocreomycetidae</taxon>
        <taxon>Hypocreales</taxon>
        <taxon>Clavicipitaceae</taxon>
        <taxon>Metarhizium</taxon>
    </lineage>
</organism>
<proteinExistence type="predicted"/>
<dbReference type="HOGENOM" id="CLU_888726_0_0_1"/>